<comment type="caution">
    <text evidence="4">The sequence shown here is derived from an EMBL/GenBank/DDBJ whole genome shotgun (WGS) entry which is preliminary data.</text>
</comment>
<feature type="domain" description="Class II aldolase/adducin N-terminal" evidence="3">
    <location>
        <begin position="4"/>
        <end position="177"/>
    </location>
</feature>
<dbReference type="PANTHER" id="PTHR22789">
    <property type="entry name" value="FUCULOSE PHOSPHATE ALDOLASE"/>
    <property type="match status" value="1"/>
</dbReference>
<dbReference type="GO" id="GO:0019323">
    <property type="term" value="P:pentose catabolic process"/>
    <property type="evidence" value="ECO:0007669"/>
    <property type="project" value="TreeGrafter"/>
</dbReference>
<dbReference type="SUPFAM" id="SSF53639">
    <property type="entry name" value="AraD/HMP-PK domain-like"/>
    <property type="match status" value="1"/>
</dbReference>
<evidence type="ECO:0000313" key="5">
    <source>
        <dbReference type="Proteomes" id="UP000233256"/>
    </source>
</evidence>
<dbReference type="GO" id="GO:0016832">
    <property type="term" value="F:aldehyde-lyase activity"/>
    <property type="evidence" value="ECO:0007669"/>
    <property type="project" value="TreeGrafter"/>
</dbReference>
<dbReference type="InterPro" id="IPR001303">
    <property type="entry name" value="Aldolase_II/adducin_N"/>
</dbReference>
<dbReference type="Gene3D" id="3.40.225.10">
    <property type="entry name" value="Class II aldolase/adducin N-terminal domain"/>
    <property type="match status" value="1"/>
</dbReference>
<gene>
    <name evidence="4" type="ORF">CVV64_06885</name>
</gene>
<evidence type="ECO:0000256" key="1">
    <source>
        <dbReference type="ARBA" id="ARBA00022723"/>
    </source>
</evidence>
<keyword evidence="2" id="KW-0456">Lyase</keyword>
<dbReference type="GO" id="GO:0046872">
    <property type="term" value="F:metal ion binding"/>
    <property type="evidence" value="ECO:0007669"/>
    <property type="project" value="UniProtKB-KW"/>
</dbReference>
<dbReference type="AlphaFoldDB" id="A0A2N1PT11"/>
<sequence length="209" mass="22867">MIYPEFDRVGRDLFDHTMNNSHSGNISILQGGRITITASGSMLHRLRRDDLVEVGINDLTPSRASRELIVHRAIYRETNATAIVHAHPPYTVAISEDLEAIVPVDAEGAYYFGSIPVVSVGNAIGSDEVAGIVPVTLLKMGSPIVVVRNHGVFSVGRSLNEAFQWISSLEHSSRIIFIRSAYASTWRDILPPVHRGSRAKPVMGGNNWG</sequence>
<name>A0A2N1PT11_9BACT</name>
<dbReference type="Pfam" id="PF00596">
    <property type="entry name" value="Aldolase_II"/>
    <property type="match status" value="1"/>
</dbReference>
<dbReference type="InterPro" id="IPR050197">
    <property type="entry name" value="Aldolase_class_II_sugar_metab"/>
</dbReference>
<dbReference type="PANTHER" id="PTHR22789:SF0">
    <property type="entry name" value="3-OXO-TETRONATE 4-PHOSPHATE DECARBOXYLASE-RELATED"/>
    <property type="match status" value="1"/>
</dbReference>
<proteinExistence type="predicted"/>
<dbReference type="GO" id="GO:0005829">
    <property type="term" value="C:cytosol"/>
    <property type="evidence" value="ECO:0007669"/>
    <property type="project" value="TreeGrafter"/>
</dbReference>
<dbReference type="InterPro" id="IPR036409">
    <property type="entry name" value="Aldolase_II/adducin_N_sf"/>
</dbReference>
<protein>
    <submittedName>
        <fullName evidence="4">Fuculose phosphate aldolase</fullName>
    </submittedName>
</protein>
<accession>A0A2N1PT11</accession>
<evidence type="ECO:0000256" key="2">
    <source>
        <dbReference type="ARBA" id="ARBA00023239"/>
    </source>
</evidence>
<reference evidence="4 5" key="1">
    <citation type="journal article" date="2017" name="ISME J.">
        <title>Potential for microbial H2 and metal transformations associated with novel bacteria and archaea in deep terrestrial subsurface sediments.</title>
        <authorList>
            <person name="Hernsdorf A.W."/>
            <person name="Amano Y."/>
            <person name="Miyakawa K."/>
            <person name="Ise K."/>
            <person name="Suzuki Y."/>
            <person name="Anantharaman K."/>
            <person name="Probst A."/>
            <person name="Burstein D."/>
            <person name="Thomas B.C."/>
            <person name="Banfield J.F."/>
        </authorList>
    </citation>
    <scope>NUCLEOTIDE SEQUENCE [LARGE SCALE GENOMIC DNA]</scope>
    <source>
        <strain evidence="4">HGW-Wallbacteria-1</strain>
    </source>
</reference>
<dbReference type="SMART" id="SM01007">
    <property type="entry name" value="Aldolase_II"/>
    <property type="match status" value="1"/>
</dbReference>
<keyword evidence="1" id="KW-0479">Metal-binding</keyword>
<dbReference type="EMBL" id="PGXC01000003">
    <property type="protein sequence ID" value="PKK91474.1"/>
    <property type="molecule type" value="Genomic_DNA"/>
</dbReference>
<evidence type="ECO:0000313" key="4">
    <source>
        <dbReference type="EMBL" id="PKK91474.1"/>
    </source>
</evidence>
<evidence type="ECO:0000259" key="3">
    <source>
        <dbReference type="SMART" id="SM01007"/>
    </source>
</evidence>
<organism evidence="4 5">
    <name type="scientific">Candidatus Wallbacteria bacterium HGW-Wallbacteria-1</name>
    <dbReference type="NCBI Taxonomy" id="2013854"/>
    <lineage>
        <taxon>Bacteria</taxon>
        <taxon>Candidatus Walliibacteriota</taxon>
    </lineage>
</organism>
<dbReference type="Proteomes" id="UP000233256">
    <property type="component" value="Unassembled WGS sequence"/>
</dbReference>